<sequence>MMSRKPPHHCPGRKANSQHYIPTKRKPLHLQNPNTNRPTNRHTMPTTQNKTPGQR</sequence>
<feature type="region of interest" description="Disordered" evidence="1">
    <location>
        <begin position="1"/>
        <end position="55"/>
    </location>
</feature>
<organism evidence="2 3">
    <name type="scientific">Dendrobium catenatum</name>
    <dbReference type="NCBI Taxonomy" id="906689"/>
    <lineage>
        <taxon>Eukaryota</taxon>
        <taxon>Viridiplantae</taxon>
        <taxon>Streptophyta</taxon>
        <taxon>Embryophyta</taxon>
        <taxon>Tracheophyta</taxon>
        <taxon>Spermatophyta</taxon>
        <taxon>Magnoliopsida</taxon>
        <taxon>Liliopsida</taxon>
        <taxon>Asparagales</taxon>
        <taxon>Orchidaceae</taxon>
        <taxon>Epidendroideae</taxon>
        <taxon>Malaxideae</taxon>
        <taxon>Dendrobiinae</taxon>
        <taxon>Dendrobium</taxon>
    </lineage>
</organism>
<accession>A0A2I0VB46</accession>
<keyword evidence="3" id="KW-1185">Reference proteome</keyword>
<gene>
    <name evidence="2" type="ORF">MA16_Dca028965</name>
</gene>
<proteinExistence type="predicted"/>
<dbReference type="AlphaFoldDB" id="A0A2I0VB46"/>
<reference evidence="2 3" key="2">
    <citation type="journal article" date="2017" name="Nature">
        <title>The Apostasia genome and the evolution of orchids.</title>
        <authorList>
            <person name="Zhang G.Q."/>
            <person name="Liu K.W."/>
            <person name="Li Z."/>
            <person name="Lohaus R."/>
            <person name="Hsiao Y.Y."/>
            <person name="Niu S.C."/>
            <person name="Wang J.Y."/>
            <person name="Lin Y.C."/>
            <person name="Xu Q."/>
            <person name="Chen L.J."/>
            <person name="Yoshida K."/>
            <person name="Fujiwara S."/>
            <person name="Wang Z.W."/>
            <person name="Zhang Y.Q."/>
            <person name="Mitsuda N."/>
            <person name="Wang M."/>
            <person name="Liu G.H."/>
            <person name="Pecoraro L."/>
            <person name="Huang H.X."/>
            <person name="Xiao X.J."/>
            <person name="Lin M."/>
            <person name="Wu X.Y."/>
            <person name="Wu W.L."/>
            <person name="Chen Y.Y."/>
            <person name="Chang S.B."/>
            <person name="Sakamoto S."/>
            <person name="Ohme-Takagi M."/>
            <person name="Yagi M."/>
            <person name="Zeng S.J."/>
            <person name="Shen C.Y."/>
            <person name="Yeh C.M."/>
            <person name="Luo Y.B."/>
            <person name="Tsai W.C."/>
            <person name="Van de Peer Y."/>
            <person name="Liu Z.J."/>
        </authorList>
    </citation>
    <scope>NUCLEOTIDE SEQUENCE [LARGE SCALE GENOMIC DNA]</scope>
    <source>
        <tissue evidence="2">The whole plant</tissue>
    </source>
</reference>
<feature type="compositionally biased region" description="Low complexity" evidence="1">
    <location>
        <begin position="32"/>
        <end position="47"/>
    </location>
</feature>
<evidence type="ECO:0000256" key="1">
    <source>
        <dbReference type="SAM" id="MobiDB-lite"/>
    </source>
</evidence>
<dbReference type="Proteomes" id="UP000233837">
    <property type="component" value="Unassembled WGS sequence"/>
</dbReference>
<name>A0A2I0VB46_9ASPA</name>
<evidence type="ECO:0000313" key="3">
    <source>
        <dbReference type="Proteomes" id="UP000233837"/>
    </source>
</evidence>
<reference evidence="2 3" key="1">
    <citation type="journal article" date="2016" name="Sci. Rep.">
        <title>The Dendrobium catenatum Lindl. genome sequence provides insights into polysaccharide synthase, floral development and adaptive evolution.</title>
        <authorList>
            <person name="Zhang G.Q."/>
            <person name="Xu Q."/>
            <person name="Bian C."/>
            <person name="Tsai W.C."/>
            <person name="Yeh C.M."/>
            <person name="Liu K.W."/>
            <person name="Yoshida K."/>
            <person name="Zhang L.S."/>
            <person name="Chang S.B."/>
            <person name="Chen F."/>
            <person name="Shi Y."/>
            <person name="Su Y.Y."/>
            <person name="Zhang Y.Q."/>
            <person name="Chen L.J."/>
            <person name="Yin Y."/>
            <person name="Lin M."/>
            <person name="Huang H."/>
            <person name="Deng H."/>
            <person name="Wang Z.W."/>
            <person name="Zhu S.L."/>
            <person name="Zhao X."/>
            <person name="Deng C."/>
            <person name="Niu S.C."/>
            <person name="Huang J."/>
            <person name="Wang M."/>
            <person name="Liu G.H."/>
            <person name="Yang H.J."/>
            <person name="Xiao X.J."/>
            <person name="Hsiao Y.Y."/>
            <person name="Wu W.L."/>
            <person name="Chen Y.Y."/>
            <person name="Mitsuda N."/>
            <person name="Ohme-Takagi M."/>
            <person name="Luo Y.B."/>
            <person name="Van de Peer Y."/>
            <person name="Liu Z.J."/>
        </authorList>
    </citation>
    <scope>NUCLEOTIDE SEQUENCE [LARGE SCALE GENOMIC DNA]</scope>
    <source>
        <tissue evidence="2">The whole plant</tissue>
    </source>
</reference>
<dbReference type="EMBL" id="KZ505018">
    <property type="protein sequence ID" value="PKU60634.1"/>
    <property type="molecule type" value="Genomic_DNA"/>
</dbReference>
<evidence type="ECO:0000313" key="2">
    <source>
        <dbReference type="EMBL" id="PKU60634.1"/>
    </source>
</evidence>
<feature type="compositionally biased region" description="Basic residues" evidence="1">
    <location>
        <begin position="1"/>
        <end position="12"/>
    </location>
</feature>
<protein>
    <submittedName>
        <fullName evidence="2">Uncharacterized protein</fullName>
    </submittedName>
</protein>